<organism evidence="3 4">
    <name type="scientific">Gracilimonas mengyeensis</name>
    <dbReference type="NCBI Taxonomy" id="1302730"/>
    <lineage>
        <taxon>Bacteria</taxon>
        <taxon>Pseudomonadati</taxon>
        <taxon>Balneolota</taxon>
        <taxon>Balneolia</taxon>
        <taxon>Balneolales</taxon>
        <taxon>Balneolaceae</taxon>
        <taxon>Gracilimonas</taxon>
    </lineage>
</organism>
<sequence>MALIYIALSIGCSLILAQILKLAENQKLSVLHVLVSNYAAGCLISLWNAPEWGGTSFFPETANLGWGVTTTVLLLGLVFIANLLVYSKSIHRVGMGVSIAAMRMSLVFPIGVSLFVFGEQLVSIRYIGILVALASLLLMVPRIRTKSISGVSDAWLPVLIFVMTGVADTGMKVYERLFSAQISEDLFVSGIFLVSFLIGGLVLLKRGEYQITWKEAMYGVVAGLVNLYSSIFLLYALKMMPGSVVFPLVNVSLVVFGTFIGVWFWNDKPSGKQWTGLAMAVVSIFLLLG</sequence>
<feature type="transmembrane region" description="Helical" evidence="1">
    <location>
        <begin position="216"/>
        <end position="237"/>
    </location>
</feature>
<feature type="domain" description="EamA" evidence="2">
    <location>
        <begin position="184"/>
        <end position="288"/>
    </location>
</feature>
<evidence type="ECO:0000256" key="1">
    <source>
        <dbReference type="SAM" id="Phobius"/>
    </source>
</evidence>
<keyword evidence="1" id="KW-1133">Transmembrane helix</keyword>
<feature type="transmembrane region" description="Helical" evidence="1">
    <location>
        <begin position="186"/>
        <end position="204"/>
    </location>
</feature>
<dbReference type="AlphaFoldDB" id="A0A521ANL0"/>
<dbReference type="EMBL" id="FXTP01000001">
    <property type="protein sequence ID" value="SMO36392.1"/>
    <property type="molecule type" value="Genomic_DNA"/>
</dbReference>
<name>A0A521ANL0_9BACT</name>
<dbReference type="Gene3D" id="1.10.3730.20">
    <property type="match status" value="1"/>
</dbReference>
<accession>A0A521ANL0</accession>
<feature type="transmembrane region" description="Helical" evidence="1">
    <location>
        <begin position="155"/>
        <end position="174"/>
    </location>
</feature>
<dbReference type="SUPFAM" id="SSF103481">
    <property type="entry name" value="Multidrug resistance efflux transporter EmrE"/>
    <property type="match status" value="1"/>
</dbReference>
<keyword evidence="1" id="KW-0812">Transmembrane</keyword>
<evidence type="ECO:0000313" key="3">
    <source>
        <dbReference type="EMBL" id="SMO36392.1"/>
    </source>
</evidence>
<dbReference type="Proteomes" id="UP000317557">
    <property type="component" value="Unassembled WGS sequence"/>
</dbReference>
<evidence type="ECO:0000259" key="2">
    <source>
        <dbReference type="Pfam" id="PF00892"/>
    </source>
</evidence>
<feature type="transmembrane region" description="Helical" evidence="1">
    <location>
        <begin position="243"/>
        <end position="265"/>
    </location>
</feature>
<dbReference type="OrthoDB" id="1524053at2"/>
<protein>
    <submittedName>
        <fullName evidence="3">EamA-like transporter family protein</fullName>
    </submittedName>
</protein>
<evidence type="ECO:0000313" key="4">
    <source>
        <dbReference type="Proteomes" id="UP000317557"/>
    </source>
</evidence>
<feature type="transmembrane region" description="Helical" evidence="1">
    <location>
        <begin position="123"/>
        <end position="143"/>
    </location>
</feature>
<feature type="transmembrane region" description="Helical" evidence="1">
    <location>
        <begin position="97"/>
        <end position="117"/>
    </location>
</feature>
<keyword evidence="1" id="KW-0472">Membrane</keyword>
<proteinExistence type="predicted"/>
<dbReference type="RefSeq" id="WP_142452786.1">
    <property type="nucleotide sequence ID" value="NZ_FXTP01000001.1"/>
</dbReference>
<feature type="transmembrane region" description="Helical" evidence="1">
    <location>
        <begin position="64"/>
        <end position="85"/>
    </location>
</feature>
<dbReference type="Pfam" id="PF00892">
    <property type="entry name" value="EamA"/>
    <property type="match status" value="1"/>
</dbReference>
<reference evidence="3 4" key="1">
    <citation type="submission" date="2017-05" db="EMBL/GenBank/DDBJ databases">
        <authorList>
            <person name="Varghese N."/>
            <person name="Submissions S."/>
        </authorList>
    </citation>
    <scope>NUCLEOTIDE SEQUENCE [LARGE SCALE GENOMIC DNA]</scope>
    <source>
        <strain evidence="3 4">DSM 21985</strain>
    </source>
</reference>
<dbReference type="InterPro" id="IPR037185">
    <property type="entry name" value="EmrE-like"/>
</dbReference>
<dbReference type="InterPro" id="IPR000620">
    <property type="entry name" value="EamA_dom"/>
</dbReference>
<dbReference type="GO" id="GO:0016020">
    <property type="term" value="C:membrane"/>
    <property type="evidence" value="ECO:0007669"/>
    <property type="project" value="InterPro"/>
</dbReference>
<keyword evidence="4" id="KW-1185">Reference proteome</keyword>
<gene>
    <name evidence="3" type="ORF">SAMN06265219_101274</name>
</gene>